<evidence type="ECO:0000313" key="2">
    <source>
        <dbReference type="Proteomes" id="UP000652013"/>
    </source>
</evidence>
<keyword evidence="2" id="KW-1185">Reference proteome</keyword>
<gene>
    <name evidence="1" type="ORF">Sya03_55190</name>
</gene>
<protein>
    <submittedName>
        <fullName evidence="1">Uncharacterized protein</fullName>
    </submittedName>
</protein>
<sequence length="63" mass="7138">MSDREAMTLTCLPCRRDDVPVEDVRDDPIMARPAFGMRPEDIPTRRYVVGACPSCGREVKERA</sequence>
<evidence type="ECO:0000313" key="1">
    <source>
        <dbReference type="EMBL" id="GIJ06167.1"/>
    </source>
</evidence>
<accession>A0A8J3YED4</accession>
<dbReference type="EMBL" id="BOOY01000039">
    <property type="protein sequence ID" value="GIJ06167.1"/>
    <property type="molecule type" value="Genomic_DNA"/>
</dbReference>
<dbReference type="AlphaFoldDB" id="A0A8J3YED4"/>
<comment type="caution">
    <text evidence="1">The sequence shown here is derived from an EMBL/GenBank/DDBJ whole genome shotgun (WGS) entry which is preliminary data.</text>
</comment>
<organism evidence="1 2">
    <name type="scientific">Spirilliplanes yamanashiensis</name>
    <dbReference type="NCBI Taxonomy" id="42233"/>
    <lineage>
        <taxon>Bacteria</taxon>
        <taxon>Bacillati</taxon>
        <taxon>Actinomycetota</taxon>
        <taxon>Actinomycetes</taxon>
        <taxon>Micromonosporales</taxon>
        <taxon>Micromonosporaceae</taxon>
        <taxon>Spirilliplanes</taxon>
    </lineage>
</organism>
<reference evidence="1" key="1">
    <citation type="submission" date="2021-01" db="EMBL/GenBank/DDBJ databases">
        <title>Whole genome shotgun sequence of Spirilliplanes yamanashiensis NBRC 15828.</title>
        <authorList>
            <person name="Komaki H."/>
            <person name="Tamura T."/>
        </authorList>
    </citation>
    <scope>NUCLEOTIDE SEQUENCE</scope>
    <source>
        <strain evidence="1">NBRC 15828</strain>
    </source>
</reference>
<dbReference type="RefSeq" id="WP_203941361.1">
    <property type="nucleotide sequence ID" value="NZ_BAAAGJ010000014.1"/>
</dbReference>
<proteinExistence type="predicted"/>
<name>A0A8J3YED4_9ACTN</name>
<dbReference type="Proteomes" id="UP000652013">
    <property type="component" value="Unassembled WGS sequence"/>
</dbReference>